<feature type="chain" id="PRO_5037929764" evidence="1">
    <location>
        <begin position="23"/>
        <end position="80"/>
    </location>
</feature>
<evidence type="ECO:0000313" key="3">
    <source>
        <dbReference type="Proteomes" id="UP000595278"/>
    </source>
</evidence>
<accession>A0A974NHH6</accession>
<name>A0A974NHH6_9GAMM</name>
<organism evidence="2 3">
    <name type="scientific">Entomomonas asaccharolytica</name>
    <dbReference type="NCBI Taxonomy" id="2785331"/>
    <lineage>
        <taxon>Bacteria</taxon>
        <taxon>Pseudomonadati</taxon>
        <taxon>Pseudomonadota</taxon>
        <taxon>Gammaproteobacteria</taxon>
        <taxon>Pseudomonadales</taxon>
        <taxon>Pseudomonadaceae</taxon>
        <taxon>Entomomonas</taxon>
    </lineage>
</organism>
<protein>
    <submittedName>
        <fullName evidence="2">Uncharacterized protein</fullName>
    </submittedName>
</protein>
<proteinExistence type="predicted"/>
<reference evidence="2 3" key="1">
    <citation type="submission" date="2021-01" db="EMBL/GenBank/DDBJ databases">
        <title>Entomomonas sp. F2A isolated from a house cricket (Acheta domesticus).</title>
        <authorList>
            <person name="Spergser J."/>
            <person name="Busse H.-J."/>
        </authorList>
    </citation>
    <scope>NUCLEOTIDE SEQUENCE [LARGE SCALE GENOMIC DNA]</scope>
    <source>
        <strain evidence="2 3">F2A</strain>
    </source>
</reference>
<evidence type="ECO:0000313" key="2">
    <source>
        <dbReference type="EMBL" id="QQP86477.1"/>
    </source>
</evidence>
<keyword evidence="3" id="KW-1185">Reference proteome</keyword>
<dbReference type="Proteomes" id="UP000595278">
    <property type="component" value="Chromosome"/>
</dbReference>
<evidence type="ECO:0000256" key="1">
    <source>
        <dbReference type="SAM" id="SignalP"/>
    </source>
</evidence>
<dbReference type="AlphaFoldDB" id="A0A974NHH6"/>
<dbReference type="KEGG" id="eaz:JHT90_04350"/>
<dbReference type="EMBL" id="CP067393">
    <property type="protein sequence ID" value="QQP86477.1"/>
    <property type="molecule type" value="Genomic_DNA"/>
</dbReference>
<feature type="signal peptide" evidence="1">
    <location>
        <begin position="1"/>
        <end position="22"/>
    </location>
</feature>
<dbReference type="RefSeq" id="WP_201094584.1">
    <property type="nucleotide sequence ID" value="NZ_CP067393.1"/>
</dbReference>
<keyword evidence="1" id="KW-0732">Signal</keyword>
<sequence>MKKIIMAGTVALFAIMAVPAQAELADQPWILTSTSLVKTGFLQYIKACHWKRSEYVNGIYQAQMTTTYTSKFGGCPAPMN</sequence>
<gene>
    <name evidence="2" type="ORF">JHT90_04350</name>
</gene>